<evidence type="ECO:0000259" key="2">
    <source>
        <dbReference type="Pfam" id="PF03807"/>
    </source>
</evidence>
<keyword evidence="4" id="KW-1185">Reference proteome</keyword>
<gene>
    <name evidence="3" type="ORF">NBG84_20250</name>
</gene>
<comment type="caution">
    <text evidence="3">The sequence shown here is derived from an EMBL/GenBank/DDBJ whole genome shotgun (WGS) entry which is preliminary data.</text>
</comment>
<dbReference type="EMBL" id="JAMQAW010000025">
    <property type="protein sequence ID" value="MCM2390601.1"/>
    <property type="molecule type" value="Genomic_DNA"/>
</dbReference>
<dbReference type="InterPro" id="IPR051267">
    <property type="entry name" value="STEAP_metalloreductase"/>
</dbReference>
<accession>A0ABT0UQG1</accession>
<proteinExistence type="predicted"/>
<dbReference type="SUPFAM" id="SSF51735">
    <property type="entry name" value="NAD(P)-binding Rossmann-fold domains"/>
    <property type="match status" value="1"/>
</dbReference>
<dbReference type="PANTHER" id="PTHR14239">
    <property type="entry name" value="DUDULIN-RELATED"/>
    <property type="match status" value="1"/>
</dbReference>
<evidence type="ECO:0000313" key="3">
    <source>
        <dbReference type="EMBL" id="MCM2390601.1"/>
    </source>
</evidence>
<dbReference type="Pfam" id="PF03807">
    <property type="entry name" value="F420_oxidored"/>
    <property type="match status" value="1"/>
</dbReference>
<feature type="domain" description="Pyrroline-5-carboxylate reductase catalytic N-terminal" evidence="2">
    <location>
        <begin position="3"/>
        <end position="91"/>
    </location>
</feature>
<evidence type="ECO:0000313" key="4">
    <source>
        <dbReference type="Proteomes" id="UP001431429"/>
    </source>
</evidence>
<reference evidence="3" key="1">
    <citation type="submission" date="2022-06" db="EMBL/GenBank/DDBJ databases">
        <title>Genome public.</title>
        <authorList>
            <person name="Sun Q."/>
        </authorList>
    </citation>
    <scope>NUCLEOTIDE SEQUENCE</scope>
    <source>
        <strain evidence="3">CWNU-1</strain>
    </source>
</reference>
<dbReference type="InterPro" id="IPR028939">
    <property type="entry name" value="P5C_Rdtase_cat_N"/>
</dbReference>
<sequence length="212" mass="21833">MTTIAILGSGTVARALTGALRRAGHEVLVGSRDPRTAIRAEAGSAVRATGLWEAAGSAELVINALPGSVSVEVLAGLAKALADKVLIDIANATEIDAHGFASAAIYPGSSLAEQLQLSLPAVHVVKTLNTVHASLMGDPSQLAFPPCAFLSGNEARAKGRVAELLGELGWAREWIIDLGDIRTARGPESFVLMVGDLVRALGPVPFGMAIAR</sequence>
<dbReference type="RefSeq" id="WP_250920936.1">
    <property type="nucleotide sequence ID" value="NZ_JAMQAW010000025.1"/>
</dbReference>
<name>A0ABT0UQG1_9ACTN</name>
<organism evidence="3 4">
    <name type="scientific">Streptomyces albipurpureus</name>
    <dbReference type="NCBI Taxonomy" id="2897419"/>
    <lineage>
        <taxon>Bacteria</taxon>
        <taxon>Bacillati</taxon>
        <taxon>Actinomycetota</taxon>
        <taxon>Actinomycetes</taxon>
        <taxon>Kitasatosporales</taxon>
        <taxon>Streptomycetaceae</taxon>
        <taxon>Streptomyces</taxon>
    </lineage>
</organism>
<dbReference type="InterPro" id="IPR036291">
    <property type="entry name" value="NAD(P)-bd_dom_sf"/>
</dbReference>
<evidence type="ECO:0000256" key="1">
    <source>
        <dbReference type="ARBA" id="ARBA00023002"/>
    </source>
</evidence>
<keyword evidence="1" id="KW-0560">Oxidoreductase</keyword>
<dbReference type="Proteomes" id="UP001431429">
    <property type="component" value="Unassembled WGS sequence"/>
</dbReference>
<protein>
    <submittedName>
        <fullName evidence="3">NAD(P)-binding domain-containing protein</fullName>
    </submittedName>
</protein>
<dbReference type="Gene3D" id="3.40.50.720">
    <property type="entry name" value="NAD(P)-binding Rossmann-like Domain"/>
    <property type="match status" value="1"/>
</dbReference>